<keyword evidence="2" id="KW-1185">Reference proteome</keyword>
<comment type="caution">
    <text evidence="1">The sequence shown here is derived from an EMBL/GenBank/DDBJ whole genome shotgun (WGS) entry which is preliminary data.</text>
</comment>
<name>A0A226EYH5_FOLCA</name>
<proteinExistence type="predicted"/>
<protein>
    <submittedName>
        <fullName evidence="1">Uncharacterized protein</fullName>
    </submittedName>
</protein>
<reference evidence="1 2" key="1">
    <citation type="submission" date="2015-12" db="EMBL/GenBank/DDBJ databases">
        <title>The genome of Folsomia candida.</title>
        <authorList>
            <person name="Faddeeva A."/>
            <person name="Derks M.F."/>
            <person name="Anvar Y."/>
            <person name="Smit S."/>
            <person name="Van Straalen N."/>
            <person name="Roelofs D."/>
        </authorList>
    </citation>
    <scope>NUCLEOTIDE SEQUENCE [LARGE SCALE GENOMIC DNA]</scope>
    <source>
        <strain evidence="1 2">VU population</strain>
        <tissue evidence="1">Whole body</tissue>
    </source>
</reference>
<evidence type="ECO:0000313" key="2">
    <source>
        <dbReference type="Proteomes" id="UP000198287"/>
    </source>
</evidence>
<gene>
    <name evidence="1" type="ORF">Fcan01_02115</name>
</gene>
<organism evidence="1 2">
    <name type="scientific">Folsomia candida</name>
    <name type="common">Springtail</name>
    <dbReference type="NCBI Taxonomy" id="158441"/>
    <lineage>
        <taxon>Eukaryota</taxon>
        <taxon>Metazoa</taxon>
        <taxon>Ecdysozoa</taxon>
        <taxon>Arthropoda</taxon>
        <taxon>Hexapoda</taxon>
        <taxon>Collembola</taxon>
        <taxon>Entomobryomorpha</taxon>
        <taxon>Isotomoidea</taxon>
        <taxon>Isotomidae</taxon>
        <taxon>Proisotominae</taxon>
        <taxon>Folsomia</taxon>
    </lineage>
</organism>
<sequence>MENKIRRQARKFLELQFKKYDPSMTGALHKKFMSEIVQVLLKEDPDLFNEDQIWEQIEKKSKDSTYITLRRGSKEFVLTHDEETLDWTSVMEVIVFFLKKVEKKNNDGFICKHLVRLTDFPTP</sequence>
<evidence type="ECO:0000313" key="1">
    <source>
        <dbReference type="EMBL" id="OXA61676.1"/>
    </source>
</evidence>
<dbReference type="Proteomes" id="UP000198287">
    <property type="component" value="Unassembled WGS sequence"/>
</dbReference>
<dbReference type="EMBL" id="LNIX01000001">
    <property type="protein sequence ID" value="OXA61676.1"/>
    <property type="molecule type" value="Genomic_DNA"/>
</dbReference>
<accession>A0A226EYH5</accession>
<dbReference type="OrthoDB" id="10423294at2759"/>
<dbReference type="OMA" id="DITIHFM"/>
<dbReference type="AlphaFoldDB" id="A0A226EYH5"/>